<evidence type="ECO:0000313" key="3">
    <source>
        <dbReference type="EMBL" id="CAB9508282.1"/>
    </source>
</evidence>
<comment type="caution">
    <text evidence="3">The sequence shown here is derived from an EMBL/GenBank/DDBJ whole genome shotgun (WGS) entry which is preliminary data.</text>
</comment>
<keyword evidence="2" id="KW-1133">Transmembrane helix</keyword>
<evidence type="ECO:0000256" key="1">
    <source>
        <dbReference type="SAM" id="MobiDB-lite"/>
    </source>
</evidence>
<gene>
    <name evidence="3" type="ORF">SEMRO_341_G121420.1</name>
</gene>
<accession>A0A9N8DTA7</accession>
<reference evidence="3" key="1">
    <citation type="submission" date="2020-06" db="EMBL/GenBank/DDBJ databases">
        <authorList>
            <consortium name="Plant Systems Biology data submission"/>
        </authorList>
    </citation>
    <scope>NUCLEOTIDE SEQUENCE</scope>
    <source>
        <strain evidence="3">D6</strain>
    </source>
</reference>
<keyword evidence="2" id="KW-0472">Membrane</keyword>
<keyword evidence="2" id="KW-0812">Transmembrane</keyword>
<protein>
    <submittedName>
        <fullName evidence="3">Uncharacterized protein</fullName>
    </submittedName>
</protein>
<dbReference type="EMBL" id="CAICTM010000340">
    <property type="protein sequence ID" value="CAB9508282.1"/>
    <property type="molecule type" value="Genomic_DNA"/>
</dbReference>
<feature type="region of interest" description="Disordered" evidence="1">
    <location>
        <begin position="225"/>
        <end position="287"/>
    </location>
</feature>
<name>A0A9N8DTA7_9STRA</name>
<dbReference type="OrthoDB" id="2015991at2759"/>
<feature type="compositionally biased region" description="Polar residues" evidence="1">
    <location>
        <begin position="236"/>
        <end position="274"/>
    </location>
</feature>
<feature type="region of interest" description="Disordered" evidence="1">
    <location>
        <begin position="1"/>
        <end position="127"/>
    </location>
</feature>
<feature type="compositionally biased region" description="Polar residues" evidence="1">
    <location>
        <begin position="66"/>
        <end position="79"/>
    </location>
</feature>
<feature type="transmembrane region" description="Helical" evidence="2">
    <location>
        <begin position="194"/>
        <end position="217"/>
    </location>
</feature>
<feature type="compositionally biased region" description="Basic and acidic residues" evidence="1">
    <location>
        <begin position="1"/>
        <end position="10"/>
    </location>
</feature>
<feature type="compositionally biased region" description="Basic and acidic residues" evidence="1">
    <location>
        <begin position="33"/>
        <end position="46"/>
    </location>
</feature>
<sequence>MASNLEDIKASDAATPGSFPASREKYAQRKKQEKGAKPIAEEEPSAKPRFPASRQAYAERKKKTENVASRTTIERSQQYHARKKERRQEGTGAAGDTEHAEVDTEDPPSVPERTARGGAAGDRANPVPVEDLEAAVHVLDAPTIAERENPRPPLLEARIVFEPEIVRAEPAPATDPNQQETEDRQGKLLISRRWFYLFGFVLLIAAIVIILFTVGAIPGRQSSNDTLPPPAVENEANGNIAPSPTITETPSFRPTSIPTNSMSPSTPSIAPTSVPTLSMNPTSSTTSPTGTIYMHNSNQTFSLIFTLDGPTGDGAMRSPSQVQELAGFMENTTSSFAPDYATSEEIRNVTSVCLYETQKSYDEDIWVTLTSGNEMQKLAVQEKQGAVFGPSLQFGNTSYEYQFTMIYASNTVNVENYTTYFERRINDSKDAVAEKLEGILDVSPESALVVRGLL</sequence>
<dbReference type="AlphaFoldDB" id="A0A9N8DTA7"/>
<proteinExistence type="predicted"/>
<organism evidence="3 4">
    <name type="scientific">Seminavis robusta</name>
    <dbReference type="NCBI Taxonomy" id="568900"/>
    <lineage>
        <taxon>Eukaryota</taxon>
        <taxon>Sar</taxon>
        <taxon>Stramenopiles</taxon>
        <taxon>Ochrophyta</taxon>
        <taxon>Bacillariophyta</taxon>
        <taxon>Bacillariophyceae</taxon>
        <taxon>Bacillariophycidae</taxon>
        <taxon>Naviculales</taxon>
        <taxon>Naviculaceae</taxon>
        <taxon>Seminavis</taxon>
    </lineage>
</organism>
<keyword evidence="4" id="KW-1185">Reference proteome</keyword>
<evidence type="ECO:0000313" key="4">
    <source>
        <dbReference type="Proteomes" id="UP001153069"/>
    </source>
</evidence>
<evidence type="ECO:0000256" key="2">
    <source>
        <dbReference type="SAM" id="Phobius"/>
    </source>
</evidence>
<dbReference type="Proteomes" id="UP001153069">
    <property type="component" value="Unassembled WGS sequence"/>
</dbReference>
<feature type="compositionally biased region" description="Low complexity" evidence="1">
    <location>
        <begin position="275"/>
        <end position="287"/>
    </location>
</feature>